<feature type="domain" description="N-acetyltransferase" evidence="1">
    <location>
        <begin position="1"/>
        <end position="145"/>
    </location>
</feature>
<comment type="caution">
    <text evidence="2">The sequence shown here is derived from an EMBL/GenBank/DDBJ whole genome shotgun (WGS) entry which is preliminary data.</text>
</comment>
<evidence type="ECO:0000313" key="2">
    <source>
        <dbReference type="EMBL" id="PLT30484.1"/>
    </source>
</evidence>
<dbReference type="SUPFAM" id="SSF55729">
    <property type="entry name" value="Acyl-CoA N-acyltransferases (Nat)"/>
    <property type="match status" value="1"/>
</dbReference>
<evidence type="ECO:0000259" key="1">
    <source>
        <dbReference type="PROSITE" id="PS51186"/>
    </source>
</evidence>
<sequence>MEVKLIRSEDTFSIRHKVLRPNQTIEECKFPNDEAEHTFHLGVFLDNELISIASFYKEKHAGLNDPHQFRLRGMATLPEYRNRQAGSLLIKTAEQVLHNKDADVWWCNARTSASGYYKKLGLKERGGLFEIPGIGPHIVMYKRLADN</sequence>
<dbReference type="OrthoDB" id="2352823at2"/>
<dbReference type="AlphaFoldDB" id="A0A2N5M7Y7"/>
<dbReference type="InterPro" id="IPR000182">
    <property type="entry name" value="GNAT_dom"/>
</dbReference>
<dbReference type="EMBL" id="PGUY01000021">
    <property type="protein sequence ID" value="PLT30484.1"/>
    <property type="molecule type" value="Genomic_DNA"/>
</dbReference>
<dbReference type="RefSeq" id="WP_101641046.1">
    <property type="nucleotide sequence ID" value="NZ_PGUY01000021.1"/>
</dbReference>
<organism evidence="2 3">
    <name type="scientific">Peribacillus deserti</name>
    <dbReference type="NCBI Taxonomy" id="673318"/>
    <lineage>
        <taxon>Bacteria</taxon>
        <taxon>Bacillati</taxon>
        <taxon>Bacillota</taxon>
        <taxon>Bacilli</taxon>
        <taxon>Bacillales</taxon>
        <taxon>Bacillaceae</taxon>
        <taxon>Peribacillus</taxon>
    </lineage>
</organism>
<dbReference type="InterPro" id="IPR016181">
    <property type="entry name" value="Acyl_CoA_acyltransferase"/>
</dbReference>
<dbReference type="GO" id="GO:0016747">
    <property type="term" value="F:acyltransferase activity, transferring groups other than amino-acyl groups"/>
    <property type="evidence" value="ECO:0007669"/>
    <property type="project" value="InterPro"/>
</dbReference>
<evidence type="ECO:0000313" key="3">
    <source>
        <dbReference type="Proteomes" id="UP000234748"/>
    </source>
</evidence>
<dbReference type="CDD" id="cd04301">
    <property type="entry name" value="NAT_SF"/>
    <property type="match status" value="1"/>
</dbReference>
<protein>
    <submittedName>
        <fullName evidence="2">N-acetyltransferase</fullName>
    </submittedName>
</protein>
<gene>
    <name evidence="2" type="ORF">CUU66_07420</name>
</gene>
<proteinExistence type="predicted"/>
<reference evidence="2 3" key="1">
    <citation type="submission" date="2017-11" db="EMBL/GenBank/DDBJ databases">
        <title>Comparitive Functional Genomics of Dry Heat Resistant strains isolated from the Viking Spacecraft.</title>
        <authorList>
            <person name="Seuylemezian A."/>
            <person name="Cooper K."/>
            <person name="Vaishampayan P."/>
        </authorList>
    </citation>
    <scope>NUCLEOTIDE SEQUENCE [LARGE SCALE GENOMIC DNA]</scope>
    <source>
        <strain evidence="2 3">V1-29</strain>
    </source>
</reference>
<dbReference type="Pfam" id="PF00583">
    <property type="entry name" value="Acetyltransf_1"/>
    <property type="match status" value="1"/>
</dbReference>
<keyword evidence="3" id="KW-1185">Reference proteome</keyword>
<dbReference type="Gene3D" id="3.40.630.30">
    <property type="match status" value="1"/>
</dbReference>
<dbReference type="PROSITE" id="PS51186">
    <property type="entry name" value="GNAT"/>
    <property type="match status" value="1"/>
</dbReference>
<dbReference type="Proteomes" id="UP000234748">
    <property type="component" value="Unassembled WGS sequence"/>
</dbReference>
<keyword evidence="2" id="KW-0808">Transferase</keyword>
<name>A0A2N5M7Y7_9BACI</name>
<accession>A0A2N5M7Y7</accession>